<keyword evidence="4" id="KW-1185">Reference proteome</keyword>
<reference evidence="4" key="1">
    <citation type="journal article" date="2021" name="Science">
        <title>Hunting the eagle killer: A cyanobacterial neurotoxin causes vacuolar myelinopathy.</title>
        <authorList>
            <person name="Breinlinger S."/>
            <person name="Phillips T.J."/>
            <person name="Haram B.N."/>
            <person name="Mares J."/>
            <person name="Martinez Yerena J.A."/>
            <person name="Hrouzek P."/>
            <person name="Sobotka R."/>
            <person name="Henderson W.M."/>
            <person name="Schmieder P."/>
            <person name="Williams S.M."/>
            <person name="Lauderdale J.D."/>
            <person name="Wilde H.D."/>
            <person name="Gerrin W."/>
            <person name="Kust A."/>
            <person name="Washington J.W."/>
            <person name="Wagner C."/>
            <person name="Geier B."/>
            <person name="Liebeke M."/>
            <person name="Enke H."/>
            <person name="Niedermeyer T.H.J."/>
            <person name="Wilde S.B."/>
        </authorList>
    </citation>
    <scope>NUCLEOTIDE SEQUENCE [LARGE SCALE GENOMIC DNA]</scope>
    <source>
        <strain evidence="4">Thurmond2011</strain>
    </source>
</reference>
<keyword evidence="2" id="KW-0812">Transmembrane</keyword>
<sequence length="250" mass="28395">MDRVIEQISLKAWPAFETINHHGWVMRLVIIKVLSRECCTTMATRRKTTKQDTPDGNAKTTRAQILEEKEDAVVLTDEVTTSSNDDRDADNRLSQGESRAIELIAGESVTGSGAGKEESGAIVKTVHPEIVSESEKVEAKEPPLTDEERKDFEKFDQQAKEGFLSAAQALTEIRNRKLYREFYSTFEDYCEKQLGFTKRLAYYSVVTYCLPALSIVMVRRSLRARCYGFKFRSSLLTSLRKRRSVLAMSC</sequence>
<organism evidence="3 4">
    <name type="scientific">Aetokthonos hydrillicola Thurmond2011</name>
    <dbReference type="NCBI Taxonomy" id="2712845"/>
    <lineage>
        <taxon>Bacteria</taxon>
        <taxon>Bacillati</taxon>
        <taxon>Cyanobacteriota</taxon>
        <taxon>Cyanophyceae</taxon>
        <taxon>Nostocales</taxon>
        <taxon>Hapalosiphonaceae</taxon>
        <taxon>Aetokthonos</taxon>
    </lineage>
</organism>
<dbReference type="AlphaFoldDB" id="A0AAP5M2Q6"/>
<dbReference type="Proteomes" id="UP000667802">
    <property type="component" value="Unassembled WGS sequence"/>
</dbReference>
<gene>
    <name evidence="3" type="ORF">G7B40_000025</name>
</gene>
<name>A0AAP5M2Q6_9CYAN</name>
<evidence type="ECO:0000313" key="4">
    <source>
        <dbReference type="Proteomes" id="UP000667802"/>
    </source>
</evidence>
<keyword evidence="2" id="KW-0472">Membrane</keyword>
<evidence type="ECO:0000313" key="3">
    <source>
        <dbReference type="EMBL" id="MDR9892971.1"/>
    </source>
</evidence>
<comment type="caution">
    <text evidence="3">The sequence shown here is derived from an EMBL/GenBank/DDBJ whole genome shotgun (WGS) entry which is preliminary data.</text>
</comment>
<feature type="region of interest" description="Disordered" evidence="1">
    <location>
        <begin position="76"/>
        <end position="97"/>
    </location>
</feature>
<evidence type="ECO:0000256" key="1">
    <source>
        <dbReference type="SAM" id="MobiDB-lite"/>
    </source>
</evidence>
<dbReference type="RefSeq" id="WP_208355363.1">
    <property type="nucleotide sequence ID" value="NZ_JAALHA020000001.1"/>
</dbReference>
<proteinExistence type="predicted"/>
<evidence type="ECO:0000256" key="2">
    <source>
        <dbReference type="SAM" id="Phobius"/>
    </source>
</evidence>
<dbReference type="EMBL" id="JAALHA020000001">
    <property type="protein sequence ID" value="MDR9892971.1"/>
    <property type="molecule type" value="Genomic_DNA"/>
</dbReference>
<keyword evidence="2" id="KW-1133">Transmembrane helix</keyword>
<accession>A0AAP5M2Q6</accession>
<feature type="transmembrane region" description="Helical" evidence="2">
    <location>
        <begin position="200"/>
        <end position="218"/>
    </location>
</feature>
<protein>
    <submittedName>
        <fullName evidence="3">Uncharacterized protein</fullName>
    </submittedName>
</protein>